<dbReference type="InterPro" id="IPR011032">
    <property type="entry name" value="GroES-like_sf"/>
</dbReference>
<comment type="catalytic activity">
    <reaction evidence="8">
        <text>2-deoxy-scyllo-inosamine + NAD(+) = 3-amino-2,3-dideoxy-scyllo-inosose + NADH + H(+)</text>
        <dbReference type="Rhea" id="RHEA:33883"/>
        <dbReference type="ChEBI" id="CHEBI:15378"/>
        <dbReference type="ChEBI" id="CHEBI:57540"/>
        <dbReference type="ChEBI" id="CHEBI:57945"/>
        <dbReference type="ChEBI" id="CHEBI:65002"/>
        <dbReference type="ChEBI" id="CHEBI:65003"/>
        <dbReference type="EC" id="1.1.1.329"/>
    </reaction>
</comment>
<sequence>MPLVRGEAAVLVEPGRLEVEDVAFRELREDEVLVRNTLAAICGSDVHRVRAESPFFRDMRDHPYPCPAGYPGHEGVGEVVESRSARFSPGDFVLTVPNHAYMASFARYQTIGDRFLLPLERIGAPTVPLMAQQLGTVVFALKRFWPEPVRPGLTAAVVGVGSAGLLFLQMFRHLGFEKTVAVDLEPGRLAVARSLGADATAHVPGQSAEEVVMELTGGAGADLVVEAAGTDGAREHAMRMVGQHGRLGFFGMPEDYEMRIPYAHLFVRNAHLVNAVGGAQLEPGLASFRTALDLIGNGSVRVDDQITHTFGIKNIADAFDLAHTRRDDVVKIAIAFD</sequence>
<comment type="cofactor">
    <cofactor evidence="1">
        <name>Zn(2+)</name>
        <dbReference type="ChEBI" id="CHEBI:29105"/>
    </cofactor>
</comment>
<dbReference type="AlphaFoldDB" id="A0A1V6MGS5"/>
<reference evidence="12 13" key="2">
    <citation type="submission" date="2017-02" db="EMBL/GenBank/DDBJ databases">
        <title>Draft genome sequence of Streptomyces phaeoluteigriseus type strain DSM41896.</title>
        <authorList>
            <person name="Salih T.S."/>
            <person name="Algora Gallardo L."/>
            <person name="Melo Santos T."/>
            <person name="Filgueira Martinez S."/>
            <person name="Herron P.R."/>
        </authorList>
    </citation>
    <scope>NUCLEOTIDE SEQUENCE [LARGE SCALE GENOMIC DNA]</scope>
    <source>
        <strain evidence="12 13">DSM 41896</strain>
    </source>
</reference>
<dbReference type="Proteomes" id="UP000184286">
    <property type="component" value="Unassembled WGS sequence"/>
</dbReference>
<dbReference type="OrthoDB" id="9797931at2"/>
<feature type="domain" description="Alcohol dehydrogenase-like N-terminal" evidence="11">
    <location>
        <begin position="29"/>
        <end position="97"/>
    </location>
</feature>
<gene>
    <name evidence="12" type="ORF">BM536_038750</name>
</gene>
<comment type="similarity">
    <text evidence="5">Belongs to the zinc-containing alcohol dehydrogenase family. DOIA dehydrogenase subfamily.</text>
</comment>
<protein>
    <recommendedName>
        <fullName evidence="7">2-deoxy-scyllo-inosamine dehydrogenase</fullName>
        <ecNumber evidence="6">1.1.1.329</ecNumber>
    </recommendedName>
</protein>
<evidence type="ECO:0000256" key="3">
    <source>
        <dbReference type="ARBA" id="ARBA00037678"/>
    </source>
</evidence>
<evidence type="ECO:0000259" key="11">
    <source>
        <dbReference type="Pfam" id="PF08240"/>
    </source>
</evidence>
<dbReference type="Gene3D" id="3.90.180.10">
    <property type="entry name" value="Medium-chain alcohol dehydrogenases, catalytic domain"/>
    <property type="match status" value="2"/>
</dbReference>
<dbReference type="SUPFAM" id="SSF51735">
    <property type="entry name" value="NAD(P)-binding Rossmann-fold domains"/>
    <property type="match status" value="1"/>
</dbReference>
<proteinExistence type="inferred from homology"/>
<dbReference type="InterPro" id="IPR050129">
    <property type="entry name" value="Zn_alcohol_dh"/>
</dbReference>
<evidence type="ECO:0000256" key="6">
    <source>
        <dbReference type="ARBA" id="ARBA00039102"/>
    </source>
</evidence>
<evidence type="ECO:0000259" key="10">
    <source>
        <dbReference type="Pfam" id="PF00107"/>
    </source>
</evidence>
<dbReference type="InterPro" id="IPR036291">
    <property type="entry name" value="NAD(P)-bd_dom_sf"/>
</dbReference>
<dbReference type="EMBL" id="MPOH02000070">
    <property type="protein sequence ID" value="OQD51674.1"/>
    <property type="molecule type" value="Genomic_DNA"/>
</dbReference>
<feature type="domain" description="Alcohol dehydrogenase-like C-terminal" evidence="10">
    <location>
        <begin position="164"/>
        <end position="294"/>
    </location>
</feature>
<evidence type="ECO:0000313" key="13">
    <source>
        <dbReference type="Proteomes" id="UP000184286"/>
    </source>
</evidence>
<organism evidence="12 13">
    <name type="scientific">Streptomyces phaeoluteigriseus</name>
    <dbReference type="NCBI Taxonomy" id="114686"/>
    <lineage>
        <taxon>Bacteria</taxon>
        <taxon>Bacillati</taxon>
        <taxon>Actinomycetota</taxon>
        <taxon>Actinomycetes</taxon>
        <taxon>Kitasatosporales</taxon>
        <taxon>Streptomycetaceae</taxon>
        <taxon>Streptomyces</taxon>
        <taxon>Streptomyces aurantiacus group</taxon>
    </lineage>
</organism>
<evidence type="ECO:0000256" key="7">
    <source>
        <dbReference type="ARBA" id="ARBA00039387"/>
    </source>
</evidence>
<dbReference type="EC" id="1.1.1.329" evidence="6"/>
<evidence type="ECO:0000256" key="2">
    <source>
        <dbReference type="ARBA" id="ARBA00023002"/>
    </source>
</evidence>
<dbReference type="InterPro" id="IPR013149">
    <property type="entry name" value="ADH-like_C"/>
</dbReference>
<evidence type="ECO:0000313" key="12">
    <source>
        <dbReference type="EMBL" id="OQD51674.1"/>
    </source>
</evidence>
<evidence type="ECO:0000256" key="9">
    <source>
        <dbReference type="ARBA" id="ARBA00049085"/>
    </source>
</evidence>
<evidence type="ECO:0000256" key="8">
    <source>
        <dbReference type="ARBA" id="ARBA00048685"/>
    </source>
</evidence>
<dbReference type="SUPFAM" id="SSF50129">
    <property type="entry name" value="GroES-like"/>
    <property type="match status" value="1"/>
</dbReference>
<evidence type="ECO:0000256" key="4">
    <source>
        <dbReference type="ARBA" id="ARBA00037908"/>
    </source>
</evidence>
<keyword evidence="2" id="KW-0560">Oxidoreductase</keyword>
<dbReference type="PANTHER" id="PTHR43401">
    <property type="entry name" value="L-THREONINE 3-DEHYDROGENASE"/>
    <property type="match status" value="1"/>
</dbReference>
<dbReference type="InterPro" id="IPR013154">
    <property type="entry name" value="ADH-like_N"/>
</dbReference>
<dbReference type="Gene3D" id="3.40.50.720">
    <property type="entry name" value="NAD(P)-binding Rossmann-like Domain"/>
    <property type="match status" value="1"/>
</dbReference>
<dbReference type="RefSeq" id="WP_073498942.1">
    <property type="nucleotide sequence ID" value="NZ_MPOH02000070.1"/>
</dbReference>
<dbReference type="STRING" id="114686.BM536_038750"/>
<comment type="pathway">
    <text evidence="4">Metabolic intermediate biosynthesis; 2-deoxystreptamine biosynthesis; 2-deoxystreptamine from D-glucose 6-phosphate: step 3/4.</text>
</comment>
<dbReference type="PANTHER" id="PTHR43401:SF2">
    <property type="entry name" value="L-THREONINE 3-DEHYDROGENASE"/>
    <property type="match status" value="1"/>
</dbReference>
<comment type="caution">
    <text evidence="12">The sequence shown here is derived from an EMBL/GenBank/DDBJ whole genome shotgun (WGS) entry which is preliminary data.</text>
</comment>
<evidence type="ECO:0000256" key="5">
    <source>
        <dbReference type="ARBA" id="ARBA00038004"/>
    </source>
</evidence>
<accession>A0A1V6MGS5</accession>
<dbReference type="Pfam" id="PF08240">
    <property type="entry name" value="ADH_N"/>
    <property type="match status" value="1"/>
</dbReference>
<comment type="function">
    <text evidence="3">Catalyzes the oxidation of 2-deoxy-scyllo-inosamine (DOIA) with NAD(+) or NADP(+), forming 3-amino-2,3-dideoxy-scyllo-inosose (amino-DOI).</text>
</comment>
<comment type="catalytic activity">
    <reaction evidence="9">
        <text>2-deoxy-scyllo-inosamine + NADP(+) = 3-amino-2,3-dideoxy-scyllo-inosose + NADPH + H(+)</text>
        <dbReference type="Rhea" id="RHEA:33879"/>
        <dbReference type="ChEBI" id="CHEBI:15378"/>
        <dbReference type="ChEBI" id="CHEBI:57783"/>
        <dbReference type="ChEBI" id="CHEBI:58349"/>
        <dbReference type="ChEBI" id="CHEBI:65002"/>
        <dbReference type="ChEBI" id="CHEBI:65003"/>
        <dbReference type="EC" id="1.1.1.329"/>
    </reaction>
</comment>
<dbReference type="GO" id="GO:0016491">
    <property type="term" value="F:oxidoreductase activity"/>
    <property type="evidence" value="ECO:0007669"/>
    <property type="project" value="UniProtKB-KW"/>
</dbReference>
<reference evidence="13" key="1">
    <citation type="submission" date="2016-11" db="EMBL/GenBank/DDBJ databases">
        <authorList>
            <person name="Schniete J.K."/>
            <person name="Salih T."/>
            <person name="Algora Gallardo L."/>
            <person name="Martinez Fernandez S."/>
            <person name="Herron P.R."/>
        </authorList>
    </citation>
    <scope>NUCLEOTIDE SEQUENCE [LARGE SCALE GENOMIC DNA]</scope>
    <source>
        <strain evidence="13">DSM 41896</strain>
    </source>
</reference>
<name>A0A1V6MGS5_9ACTN</name>
<dbReference type="Pfam" id="PF00107">
    <property type="entry name" value="ADH_zinc_N"/>
    <property type="match status" value="1"/>
</dbReference>
<evidence type="ECO:0000256" key="1">
    <source>
        <dbReference type="ARBA" id="ARBA00001947"/>
    </source>
</evidence>